<dbReference type="PANTHER" id="PTHR32448">
    <property type="entry name" value="OS08G0158400 PROTEIN"/>
    <property type="match status" value="1"/>
</dbReference>
<dbReference type="EMBL" id="BTGU01000179">
    <property type="protein sequence ID" value="GMN64419.1"/>
    <property type="molecule type" value="Genomic_DNA"/>
</dbReference>
<dbReference type="SUPFAM" id="SSF56176">
    <property type="entry name" value="FAD-binding/transporter-associated domain-like"/>
    <property type="match status" value="1"/>
</dbReference>
<evidence type="ECO:0000256" key="7">
    <source>
        <dbReference type="ARBA" id="ARBA00023180"/>
    </source>
</evidence>
<keyword evidence="3" id="KW-0285">Flavoprotein</keyword>
<dbReference type="InterPro" id="IPR006094">
    <property type="entry name" value="Oxid_FAD_bind_N"/>
</dbReference>
<dbReference type="Proteomes" id="UP001187192">
    <property type="component" value="Unassembled WGS sequence"/>
</dbReference>
<dbReference type="FunFam" id="3.30.43.10:FF:000004">
    <property type="entry name" value="Berberine bridge enzyme-like 15"/>
    <property type="match status" value="1"/>
</dbReference>
<evidence type="ECO:0000256" key="1">
    <source>
        <dbReference type="ARBA" id="ARBA00001974"/>
    </source>
</evidence>
<dbReference type="InterPro" id="IPR016169">
    <property type="entry name" value="FAD-bd_PCMH_sub2"/>
</dbReference>
<dbReference type="Gene3D" id="3.40.462.20">
    <property type="match status" value="1"/>
</dbReference>
<feature type="signal peptide" evidence="8">
    <location>
        <begin position="1"/>
        <end position="25"/>
    </location>
</feature>
<reference evidence="10" key="1">
    <citation type="submission" date="2023-07" db="EMBL/GenBank/DDBJ databases">
        <title>draft genome sequence of fig (Ficus carica).</title>
        <authorList>
            <person name="Takahashi T."/>
            <person name="Nishimura K."/>
        </authorList>
    </citation>
    <scope>NUCLEOTIDE SEQUENCE</scope>
</reference>
<dbReference type="AlphaFoldDB" id="A0AA88DYW3"/>
<feature type="domain" description="FAD-binding PCMH-type" evidence="9">
    <location>
        <begin position="77"/>
        <end position="253"/>
    </location>
</feature>
<evidence type="ECO:0000256" key="2">
    <source>
        <dbReference type="ARBA" id="ARBA00005466"/>
    </source>
</evidence>
<proteinExistence type="inferred from homology"/>
<evidence type="ECO:0000256" key="5">
    <source>
        <dbReference type="ARBA" id="ARBA00022827"/>
    </source>
</evidence>
<keyword evidence="6" id="KW-1015">Disulfide bond</keyword>
<dbReference type="Pfam" id="PF08031">
    <property type="entry name" value="BBE"/>
    <property type="match status" value="1"/>
</dbReference>
<dbReference type="GO" id="GO:0071949">
    <property type="term" value="F:FAD binding"/>
    <property type="evidence" value="ECO:0007669"/>
    <property type="project" value="InterPro"/>
</dbReference>
<dbReference type="GO" id="GO:0016491">
    <property type="term" value="F:oxidoreductase activity"/>
    <property type="evidence" value="ECO:0007669"/>
    <property type="project" value="InterPro"/>
</dbReference>
<evidence type="ECO:0000256" key="8">
    <source>
        <dbReference type="SAM" id="SignalP"/>
    </source>
</evidence>
<evidence type="ECO:0000259" key="9">
    <source>
        <dbReference type="PROSITE" id="PS51387"/>
    </source>
</evidence>
<name>A0AA88DYW3_FICCA</name>
<dbReference type="Pfam" id="PF01565">
    <property type="entry name" value="FAD_binding_4"/>
    <property type="match status" value="1"/>
</dbReference>
<sequence>MHSRLPYVVVLLLYSLCHLQSASWASSISTTETFITCVSANSEISIPVTTTLFTPNNSSYTSVLRSTAENFRFLEPSVTKPEFIFTPLHDSQVQAAVICSKELGFHLRIRSGGHDYEGVSYATEIDMPFVLLDLVNLRLIDVDIEDNTAWVQAGATIGQLYYRISQKSKTRGFPAGICPSVGIGGHITGGGYGAMMRKYGLAADNVIDALIVDVNGRILDRESMGEDLFWAIRGGGGGSFGIILWWKIKLVPVPETVTVFRVNKTLEEGATEVLYKWQQVMDKLDEDLFINIIMQVVNRGGRRTVVTTYNALFLGSPNRLINVMQKGFPELGLTRKDCVETSWIRSVFYVGGYPGESPLELLLQAKSKYTSYFKAKSDFVKVPIPETGLEGLWKMMLEEDNPATVWTPFGGKMSKISESETPYPHRKGVLFMSQYLTYWSDGEKSSEKHFEWIRKLYDYMAAYVSTNPREAYVNYRDLDLGINKNKNTSYTEASDWGWKYYKHNFIRLARVKSKVDPHNFFFHEQSIPQI</sequence>
<accession>A0AA88DYW3</accession>
<organism evidence="10 11">
    <name type="scientific">Ficus carica</name>
    <name type="common">Common fig</name>
    <dbReference type="NCBI Taxonomy" id="3494"/>
    <lineage>
        <taxon>Eukaryota</taxon>
        <taxon>Viridiplantae</taxon>
        <taxon>Streptophyta</taxon>
        <taxon>Embryophyta</taxon>
        <taxon>Tracheophyta</taxon>
        <taxon>Spermatophyta</taxon>
        <taxon>Magnoliopsida</taxon>
        <taxon>eudicotyledons</taxon>
        <taxon>Gunneridae</taxon>
        <taxon>Pentapetalae</taxon>
        <taxon>rosids</taxon>
        <taxon>fabids</taxon>
        <taxon>Rosales</taxon>
        <taxon>Moraceae</taxon>
        <taxon>Ficeae</taxon>
        <taxon>Ficus</taxon>
    </lineage>
</organism>
<evidence type="ECO:0000256" key="3">
    <source>
        <dbReference type="ARBA" id="ARBA00022630"/>
    </source>
</evidence>
<keyword evidence="5" id="KW-0274">FAD</keyword>
<evidence type="ECO:0000256" key="6">
    <source>
        <dbReference type="ARBA" id="ARBA00023157"/>
    </source>
</evidence>
<comment type="similarity">
    <text evidence="2">Belongs to the oxygen-dependent FAD-linked oxidoreductase family.</text>
</comment>
<keyword evidence="7" id="KW-0325">Glycoprotein</keyword>
<comment type="caution">
    <text evidence="10">The sequence shown here is derived from an EMBL/GenBank/DDBJ whole genome shotgun (WGS) entry which is preliminary data.</text>
</comment>
<evidence type="ECO:0000313" key="11">
    <source>
        <dbReference type="Proteomes" id="UP001187192"/>
    </source>
</evidence>
<dbReference type="Gene3D" id="3.30.43.10">
    <property type="entry name" value="Uridine Diphospho-n-acetylenolpyruvylglucosamine Reductase, domain 2"/>
    <property type="match status" value="1"/>
</dbReference>
<dbReference type="Gene3D" id="3.30.465.10">
    <property type="match status" value="1"/>
</dbReference>
<dbReference type="InterPro" id="IPR036318">
    <property type="entry name" value="FAD-bd_PCMH-like_sf"/>
</dbReference>
<comment type="cofactor">
    <cofactor evidence="1">
        <name>FAD</name>
        <dbReference type="ChEBI" id="CHEBI:57692"/>
    </cofactor>
</comment>
<dbReference type="InterPro" id="IPR016167">
    <property type="entry name" value="FAD-bd_PCMH_sub1"/>
</dbReference>
<keyword evidence="4 8" id="KW-0732">Signal</keyword>
<dbReference type="InterPro" id="IPR016166">
    <property type="entry name" value="FAD-bd_PCMH"/>
</dbReference>
<evidence type="ECO:0000313" key="10">
    <source>
        <dbReference type="EMBL" id="GMN64419.1"/>
    </source>
</evidence>
<keyword evidence="11" id="KW-1185">Reference proteome</keyword>
<protein>
    <recommendedName>
        <fullName evidence="9">FAD-binding PCMH-type domain-containing protein</fullName>
    </recommendedName>
</protein>
<gene>
    <name evidence="10" type="ORF">TIFTF001_033499</name>
</gene>
<feature type="chain" id="PRO_5041653780" description="FAD-binding PCMH-type domain-containing protein" evidence="8">
    <location>
        <begin position="26"/>
        <end position="530"/>
    </location>
</feature>
<dbReference type="GO" id="GO:1901696">
    <property type="term" value="P:cannabinoid biosynthetic process"/>
    <property type="evidence" value="ECO:0007669"/>
    <property type="project" value="UniProtKB-ARBA"/>
</dbReference>
<dbReference type="PROSITE" id="PS51387">
    <property type="entry name" value="FAD_PCMH"/>
    <property type="match status" value="1"/>
</dbReference>
<evidence type="ECO:0000256" key="4">
    <source>
        <dbReference type="ARBA" id="ARBA00022729"/>
    </source>
</evidence>
<dbReference type="InterPro" id="IPR012951">
    <property type="entry name" value="BBE"/>
</dbReference>